<name>A0A1W1CCT5_9ZZZZ</name>
<protein>
    <recommendedName>
        <fullName evidence="2">DUF1353 domain-containing protein</fullName>
    </recommendedName>
</protein>
<gene>
    <name evidence="1" type="ORF">MNB_SV-14-1023</name>
</gene>
<evidence type="ECO:0008006" key="2">
    <source>
        <dbReference type="Google" id="ProtNLM"/>
    </source>
</evidence>
<dbReference type="EMBL" id="FPHN01000154">
    <property type="protein sequence ID" value="SFV63525.1"/>
    <property type="molecule type" value="Genomic_DNA"/>
</dbReference>
<evidence type="ECO:0000313" key="1">
    <source>
        <dbReference type="EMBL" id="SFV63525.1"/>
    </source>
</evidence>
<dbReference type="Pfam" id="PF07087">
    <property type="entry name" value="DUF1353"/>
    <property type="match status" value="1"/>
</dbReference>
<reference evidence="1" key="1">
    <citation type="submission" date="2016-10" db="EMBL/GenBank/DDBJ databases">
        <authorList>
            <person name="de Groot N.N."/>
        </authorList>
    </citation>
    <scope>NUCLEOTIDE SEQUENCE</scope>
</reference>
<dbReference type="InterPro" id="IPR010767">
    <property type="entry name" value="Phage_CGC-2007_Cje0229"/>
</dbReference>
<dbReference type="AlphaFoldDB" id="A0A1W1CCT5"/>
<sequence length="113" mass="13176">MEEYRYKDVVVPVGFVTNGADIPRVFWSFYPPNRSDYLPAVIVHDYLCWMAKKTDDDTLYEKADEYFKEILEALGISEFDVFVLHGGVRFYSVCVRPFVKKWCRGKIGGKSVF</sequence>
<proteinExistence type="predicted"/>
<accession>A0A1W1CCT5</accession>
<organism evidence="1">
    <name type="scientific">hydrothermal vent metagenome</name>
    <dbReference type="NCBI Taxonomy" id="652676"/>
    <lineage>
        <taxon>unclassified sequences</taxon>
        <taxon>metagenomes</taxon>
        <taxon>ecological metagenomes</taxon>
    </lineage>
</organism>